<feature type="compositionally biased region" description="Basic and acidic residues" evidence="1">
    <location>
        <begin position="2312"/>
        <end position="2326"/>
    </location>
</feature>
<feature type="region of interest" description="Disordered" evidence="1">
    <location>
        <begin position="947"/>
        <end position="973"/>
    </location>
</feature>
<gene>
    <name evidence="3" type="ORF">Vretimale_2820</name>
</gene>
<keyword evidence="2" id="KW-0472">Membrane</keyword>
<keyword evidence="2" id="KW-1133">Transmembrane helix</keyword>
<feature type="region of interest" description="Disordered" evidence="1">
    <location>
        <begin position="2311"/>
        <end position="2451"/>
    </location>
</feature>
<evidence type="ECO:0000313" key="3">
    <source>
        <dbReference type="EMBL" id="GIL97074.1"/>
    </source>
</evidence>
<feature type="transmembrane region" description="Helical" evidence="2">
    <location>
        <begin position="1810"/>
        <end position="1832"/>
    </location>
</feature>
<accession>A0A8J4DAD9</accession>
<feature type="compositionally biased region" description="Low complexity" evidence="1">
    <location>
        <begin position="2385"/>
        <end position="2399"/>
    </location>
</feature>
<feature type="transmembrane region" description="Helical" evidence="2">
    <location>
        <begin position="220"/>
        <end position="241"/>
    </location>
</feature>
<feature type="compositionally biased region" description="Polar residues" evidence="1">
    <location>
        <begin position="1019"/>
        <end position="1030"/>
    </location>
</feature>
<feature type="region of interest" description="Disordered" evidence="1">
    <location>
        <begin position="1124"/>
        <end position="1147"/>
    </location>
</feature>
<organism evidence="3 4">
    <name type="scientific">Volvox reticuliferus</name>
    <dbReference type="NCBI Taxonomy" id="1737510"/>
    <lineage>
        <taxon>Eukaryota</taxon>
        <taxon>Viridiplantae</taxon>
        <taxon>Chlorophyta</taxon>
        <taxon>core chlorophytes</taxon>
        <taxon>Chlorophyceae</taxon>
        <taxon>CS clade</taxon>
        <taxon>Chlamydomonadales</taxon>
        <taxon>Volvocaceae</taxon>
        <taxon>Volvox</taxon>
    </lineage>
</organism>
<evidence type="ECO:0000313" key="4">
    <source>
        <dbReference type="Proteomes" id="UP000722791"/>
    </source>
</evidence>
<name>A0A8J4DAD9_9CHLO</name>
<feature type="transmembrane region" description="Helical" evidence="2">
    <location>
        <begin position="188"/>
        <end position="208"/>
    </location>
</feature>
<feature type="compositionally biased region" description="Polar residues" evidence="1">
    <location>
        <begin position="1124"/>
        <end position="1140"/>
    </location>
</feature>
<evidence type="ECO:0000256" key="2">
    <source>
        <dbReference type="SAM" id="Phobius"/>
    </source>
</evidence>
<sequence>MRTVARSLFTHVPRPCTHVVALQSLTLWLASWVYLKRVADQVFCCVEPDRYHRHLGYFRAAIIDYPCSEASQQSFDVRGFVYFALRPHLSLRWHALSAWNGIEELSETCIYFINLVFCLTTAIFPGSRVQRLLRRVFLVAPFFLHHLLTLLPLLASSPHIPSVLARLIPLRPFFVLYFALTGNHCLEVAVAAAVAFVSTMATTVLLLWAGVPLHYRPVPVLLHIALASLAAVGWAALWDGLLPGTLLLRHLRLGCRSASGISGLLGWQFLPMSTGSRLEASAPGATWSSQAAAGVVPEGMALVVAAVMGQGDKQRHDGATTFFRRCTAGTDGMKVENGGMRNWSYCTIRRRLAFLSSGLRPLVDGKRGDLRDGCRERGRILGYPMAGEVHQLPLWPFLTKVPCYGGMVSAAAASPRVQCPGGALAQRCYEEQQVRVAGDVAAPGLPPCCTEIRPLVRGPRRRFASQVHRQVLRVRIVGAEPEQLPADWQERVFTHFNNHRNTGRYPSCPADIPAGHTNLASGVAVRRGSIFMTVSLVQLPSHHDGDDGPGGSFDGRMLREAALDDGVVGHRPDQPASVVRVAGASNYGQRGQESDSASVNVAVAADTCQAPSLVLQQEQQTGPRCRALVRTISAGADGSLKHTDAPSAHGCSVDGRSAGADAGARAASTTDAIAAGAATTNTANTSQPPSCGWGHPSPTMQHLVQRAPDTGGCGLHGASPSGCPSGRRRIAGVWRAERHGAFHSASSASTPGNSNNPLHVLGPLHSATVSPGSPLTSSFAGQMAGGLVLPATASPAPGVGLGLGGSQPMRYTPMLSPTQQASICTGLGPYATLNYGVNLVSCSTEPSPGMVTAVQMQHRAAPSSQTHGSVRTGGGTASASMQVAQLLDAMQLRSRDNTGREARCAMSVLTAVSQLDGSIPLHLRQVLGTESWEPDEEVSSSWEVDGVYERPQPPLPLAPQQQQQQQQARRWAQDLATAAANGLFVLSDAPSPQQLTAAGTPNNGGPSPLLHQHLVRQQAQALASTGTTADGSGAITLPAHGASGDVRPVRGPAAPMGLLGTVPPGGATWASVATVWPSHSTGLAVLADRASLPVRDVAVKPILICKAPLPHAAAAGDLAASITSGSDTATATGRPSSLHTDTGPDVSGAAAASAAALPPSELGLSLICAPATVSELSVMLRYCGPASIFGEQTYLPVQLQLDSASPAVAAAIRLQAAASDRDRRGGGDTQAARDVAEAATNPLPAHAIVRTALAGLACPGVLYVELWHGPQLCACLPVLLLPESAASWAHEVCSLWQQQAEEGEAAAMVQGRAGAAAMPAAAHQVVEDLGGWLTYAAHKRYVAERAAAIAAAATATAGAASQPSLGRYQMRYHQAAPMAPVDGGFAASSVSTGTVATTTPPLLDEWFSGWLVDTMLTETSTGASPLSPHAATTAVPVQNHQLPSLPSRPMAVGPSSMPAAAGYHLPYGRSYDAVGATGSGGVGGACNRELFHDMMLQEGYNWLADCVEAGCCGLAAALMDSLLSAGCSGSEVLRTCRSADGLPLIHTATLSGNPAMMDLVWGWGQAAGMDLLGWEPRPRTPTLAAAAAAAATGDTGAVVAAIREPLQGPSPVGTSYIATTMDSTVVTRDSQLMCHTSGAGADSTEHLALAAYDLASAPPQTRKVSIRKDGDPANNGGRVSVLETKTFMHSIRSGIMYLLAPLLSLKVGHAASRLTAIIQLMRQMILRAISVTCSGRHHQGAGAGRAGSSTEGFWQRRMEGARRSAAAVLRMGDDAVMGLHSLVLRVNVLHVDGGVEERRFLSHFQQCHGWVFSAWCWSMIPVYALILWRYLLERQWGQLAWTPLWMWMYVVCAAADVSGATAAYRPRTEALAAAMHLSHTLSKALHCAGLPSYPVPQGRGRLYWMDVLACATLSAICEPVRICVAWPLRLINFVVSTVLYRFTGTAPTYLEAILLSASCHCFGLLMQHAVESHYRRSFTIMQEDMACGMTGAAVVVGAPKSPSGSSTPDGPAPCSEATVTSTGDLPGQQQRQQFAQVASPPFISLLTCTDNMPMTGASAPEPDDFIIGQPEAVATVSSAIQPAAAASLIPGEAIAAPAAVAAVAQLETGFGEVWEFLGRDRPHIPDCERGPGPGGANGSSGAGGYVLGARCLGSQLLDPREEFSLADGLWESSEGTCVWPFDCTPTSDAQMACTSASVQPSTVQLRPQGQLATSPSMSSLREHWRLRQQKRYSQARPQAQVPEAHVDLPQDIHGEGQTLDLQPCADMSDPEGDDGVCLRTAAPLPRPLAQADAGALQSGTTLAAITAAAVSDDGRPSIERSSEAVGRENGGCRRNSAQHHTEQRFVSTRSPSVAYRLVNGSSGGAASGSGSDSGAATGRTSENDGSSNTCSGAASSSRGSGRGSTASGGGRGSGRSLRQLVSRATGWVAGTFRRKSLRITGPGGRKASPAS</sequence>
<feature type="region of interest" description="Disordered" evidence="1">
    <location>
        <begin position="637"/>
        <end position="664"/>
    </location>
</feature>
<keyword evidence="2" id="KW-0812">Transmembrane</keyword>
<feature type="compositionally biased region" description="Gly residues" evidence="1">
    <location>
        <begin position="2400"/>
        <end position="2413"/>
    </location>
</feature>
<feature type="transmembrane region" description="Helical" evidence="2">
    <location>
        <begin position="136"/>
        <end position="157"/>
    </location>
</feature>
<feature type="compositionally biased region" description="Low complexity" evidence="1">
    <location>
        <begin position="655"/>
        <end position="664"/>
    </location>
</feature>
<reference evidence="3" key="1">
    <citation type="journal article" date="2021" name="Proc. Natl. Acad. Sci. U.S.A.">
        <title>Three genomes in the algal genus Volvox reveal the fate of a haploid sex-determining region after a transition to homothallism.</title>
        <authorList>
            <person name="Yamamoto K."/>
            <person name="Hamaji T."/>
            <person name="Kawai-Toyooka H."/>
            <person name="Matsuzaki R."/>
            <person name="Takahashi F."/>
            <person name="Nishimura Y."/>
            <person name="Kawachi M."/>
            <person name="Noguchi H."/>
            <person name="Minakuchi Y."/>
            <person name="Umen J.G."/>
            <person name="Toyoda A."/>
            <person name="Nozaki H."/>
        </authorList>
    </citation>
    <scope>NUCLEOTIDE SEQUENCE</scope>
    <source>
        <strain evidence="3">NIES-3785</strain>
    </source>
</reference>
<dbReference type="EMBL" id="BNCQ01000004">
    <property type="protein sequence ID" value="GIL97074.1"/>
    <property type="molecule type" value="Genomic_DNA"/>
</dbReference>
<evidence type="ECO:0000256" key="1">
    <source>
        <dbReference type="SAM" id="MobiDB-lite"/>
    </source>
</evidence>
<feature type="region of interest" description="Disordered" evidence="1">
    <location>
        <begin position="1019"/>
        <end position="1049"/>
    </location>
</feature>
<proteinExistence type="predicted"/>
<feature type="transmembrane region" description="Helical" evidence="2">
    <location>
        <begin position="1844"/>
        <end position="1864"/>
    </location>
</feature>
<feature type="compositionally biased region" description="Low complexity" evidence="1">
    <location>
        <begin position="958"/>
        <end position="968"/>
    </location>
</feature>
<feature type="region of interest" description="Disordered" evidence="1">
    <location>
        <begin position="1998"/>
        <end position="2033"/>
    </location>
</feature>
<comment type="caution">
    <text evidence="3">The sequence shown here is derived from an EMBL/GenBank/DDBJ whole genome shotgun (WGS) entry which is preliminary data.</text>
</comment>
<dbReference type="Proteomes" id="UP000722791">
    <property type="component" value="Unassembled WGS sequence"/>
</dbReference>
<protein>
    <submittedName>
        <fullName evidence="3">Uncharacterized protein</fullName>
    </submittedName>
</protein>
<feature type="region of interest" description="Disordered" evidence="1">
    <location>
        <begin position="679"/>
        <end position="698"/>
    </location>
</feature>